<dbReference type="Proteomes" id="UP000504618">
    <property type="component" value="Unplaced"/>
</dbReference>
<sequence>MLQMYNIASSKYNNSQTLLKNNCLAKRSSYKCPPFLSFSHAGTFYIQLYGIQFCCCRYIDRRELIPKRSLRRKVYPKLHMYGLVSYAKQLILLRFIGHMKFAHVKLDILKITMHSENDTVQVRWRIRGVTGWKVFSMFWK</sequence>
<dbReference type="RefSeq" id="XP_024881487.1">
    <property type="nucleotide sequence ID" value="XM_025025719.1"/>
</dbReference>
<evidence type="ECO:0000313" key="1">
    <source>
        <dbReference type="Proteomes" id="UP000504618"/>
    </source>
</evidence>
<dbReference type="GeneID" id="112460832"/>
<evidence type="ECO:0000313" key="2">
    <source>
        <dbReference type="RefSeq" id="XP_024881487.1"/>
    </source>
</evidence>
<gene>
    <name evidence="2" type="primary">LOC112460832</name>
</gene>
<protein>
    <submittedName>
        <fullName evidence="2">Uncharacterized protein LOC112460832</fullName>
    </submittedName>
</protein>
<proteinExistence type="predicted"/>
<dbReference type="PANTHER" id="PTHR31094">
    <property type="entry name" value="RIKEN CDNA 2310061I04 GENE"/>
    <property type="match status" value="1"/>
</dbReference>
<accession>A0A6J1QGN9</accession>
<keyword evidence="1" id="KW-1185">Reference proteome</keyword>
<organism evidence="1 2">
    <name type="scientific">Temnothorax curvispinosus</name>
    <dbReference type="NCBI Taxonomy" id="300111"/>
    <lineage>
        <taxon>Eukaryota</taxon>
        <taxon>Metazoa</taxon>
        <taxon>Ecdysozoa</taxon>
        <taxon>Arthropoda</taxon>
        <taxon>Hexapoda</taxon>
        <taxon>Insecta</taxon>
        <taxon>Pterygota</taxon>
        <taxon>Neoptera</taxon>
        <taxon>Endopterygota</taxon>
        <taxon>Hymenoptera</taxon>
        <taxon>Apocrita</taxon>
        <taxon>Aculeata</taxon>
        <taxon>Formicoidea</taxon>
        <taxon>Formicidae</taxon>
        <taxon>Myrmicinae</taxon>
        <taxon>Temnothorax</taxon>
    </lineage>
</organism>
<dbReference type="Pfam" id="PF10184">
    <property type="entry name" value="DUF2358"/>
    <property type="match status" value="1"/>
</dbReference>
<dbReference type="InterPro" id="IPR018790">
    <property type="entry name" value="DUF2358"/>
</dbReference>
<dbReference type="OrthoDB" id="44820at2759"/>
<dbReference type="PANTHER" id="PTHR31094:SF2">
    <property type="entry name" value="RIKEN CDNA 2310061I04 GENE"/>
    <property type="match status" value="1"/>
</dbReference>
<name>A0A6J1QGN9_9HYME</name>
<dbReference type="AlphaFoldDB" id="A0A6J1QGN9"/>
<reference evidence="2" key="1">
    <citation type="submission" date="2025-08" db="UniProtKB">
        <authorList>
            <consortium name="RefSeq"/>
        </authorList>
    </citation>
    <scope>IDENTIFICATION</scope>
    <source>
        <tissue evidence="2">Whole body</tissue>
    </source>
</reference>